<evidence type="ECO:0000256" key="3">
    <source>
        <dbReference type="ARBA" id="ARBA00022827"/>
    </source>
</evidence>
<gene>
    <name evidence="7" type="ORF">BGZ65_001772</name>
</gene>
<keyword evidence="4" id="KW-0560">Oxidoreductase</keyword>
<keyword evidence="3" id="KW-0274">FAD</keyword>
<evidence type="ECO:0000256" key="4">
    <source>
        <dbReference type="ARBA" id="ARBA00023002"/>
    </source>
</evidence>
<dbReference type="SUPFAM" id="SSF51905">
    <property type="entry name" value="FAD/NAD(P)-binding domain"/>
    <property type="match status" value="1"/>
</dbReference>
<reference evidence="7" key="1">
    <citation type="journal article" date="2020" name="Fungal Divers.">
        <title>Resolving the Mortierellaceae phylogeny through synthesis of multi-gene phylogenetics and phylogenomics.</title>
        <authorList>
            <person name="Vandepol N."/>
            <person name="Liber J."/>
            <person name="Desiro A."/>
            <person name="Na H."/>
            <person name="Kennedy M."/>
            <person name="Barry K."/>
            <person name="Grigoriev I.V."/>
            <person name="Miller A.N."/>
            <person name="O'Donnell K."/>
            <person name="Stajich J.E."/>
            <person name="Bonito G."/>
        </authorList>
    </citation>
    <scope>NUCLEOTIDE SEQUENCE</scope>
    <source>
        <strain evidence="7">MES-2147</strain>
    </source>
</reference>
<dbReference type="Pfam" id="PF01494">
    <property type="entry name" value="FAD_binding_3"/>
    <property type="match status" value="1"/>
</dbReference>
<accession>A0A9P6SU98</accession>
<keyword evidence="5" id="KW-0503">Monooxygenase</keyword>
<dbReference type="GO" id="GO:0071949">
    <property type="term" value="F:FAD binding"/>
    <property type="evidence" value="ECO:0007669"/>
    <property type="project" value="InterPro"/>
</dbReference>
<dbReference type="PANTHER" id="PTHR13789">
    <property type="entry name" value="MONOOXYGENASE"/>
    <property type="match status" value="1"/>
</dbReference>
<evidence type="ECO:0000256" key="1">
    <source>
        <dbReference type="ARBA" id="ARBA00007992"/>
    </source>
</evidence>
<keyword evidence="2" id="KW-0285">Flavoprotein</keyword>
<dbReference type="PANTHER" id="PTHR13789:SF309">
    <property type="entry name" value="PUTATIVE (AFU_ORTHOLOGUE AFUA_6G14510)-RELATED"/>
    <property type="match status" value="1"/>
</dbReference>
<evidence type="ECO:0000313" key="8">
    <source>
        <dbReference type="Proteomes" id="UP000749646"/>
    </source>
</evidence>
<keyword evidence="8" id="KW-1185">Reference proteome</keyword>
<sequence length="176" mass="19559">MIQEVYNFPIHQGGGGNDDSDNQHKTRKILGDLINATEPETISRVFLGSKLYETWYYGRTVLVGDAAHTMATSAGQGGVEAMEDAVVLANCLYEISDGQQAITPEKITEAFKNYRDQRYSHAKCQVESSSGMAKILSGQKLSERVLRSVIYNIPKWLVSQKYLKQAGFIYCIAKAI</sequence>
<organism evidence="7 8">
    <name type="scientific">Modicella reniformis</name>
    <dbReference type="NCBI Taxonomy" id="1440133"/>
    <lineage>
        <taxon>Eukaryota</taxon>
        <taxon>Fungi</taxon>
        <taxon>Fungi incertae sedis</taxon>
        <taxon>Mucoromycota</taxon>
        <taxon>Mortierellomycotina</taxon>
        <taxon>Mortierellomycetes</taxon>
        <taxon>Mortierellales</taxon>
        <taxon>Mortierellaceae</taxon>
        <taxon>Modicella</taxon>
    </lineage>
</organism>
<dbReference type="EMBL" id="JAAAHW010000356">
    <property type="protein sequence ID" value="KAG0003374.1"/>
    <property type="molecule type" value="Genomic_DNA"/>
</dbReference>
<dbReference type="AlphaFoldDB" id="A0A9P6SU98"/>
<dbReference type="InterPro" id="IPR002938">
    <property type="entry name" value="FAD-bd"/>
</dbReference>
<proteinExistence type="inferred from homology"/>
<comment type="similarity">
    <text evidence="1">Belongs to the paxM FAD-dependent monooxygenase family.</text>
</comment>
<name>A0A9P6SU98_9FUNG</name>
<dbReference type="OrthoDB" id="655030at2759"/>
<dbReference type="GO" id="GO:0004497">
    <property type="term" value="F:monooxygenase activity"/>
    <property type="evidence" value="ECO:0007669"/>
    <property type="project" value="UniProtKB-KW"/>
</dbReference>
<evidence type="ECO:0000256" key="2">
    <source>
        <dbReference type="ARBA" id="ARBA00022630"/>
    </source>
</evidence>
<dbReference type="Gene3D" id="3.50.50.60">
    <property type="entry name" value="FAD/NAD(P)-binding domain"/>
    <property type="match status" value="1"/>
</dbReference>
<evidence type="ECO:0000256" key="5">
    <source>
        <dbReference type="ARBA" id="ARBA00023033"/>
    </source>
</evidence>
<dbReference type="Proteomes" id="UP000749646">
    <property type="component" value="Unassembled WGS sequence"/>
</dbReference>
<comment type="caution">
    <text evidence="7">The sequence shown here is derived from an EMBL/GenBank/DDBJ whole genome shotgun (WGS) entry which is preliminary data.</text>
</comment>
<evidence type="ECO:0000313" key="7">
    <source>
        <dbReference type="EMBL" id="KAG0003374.1"/>
    </source>
</evidence>
<dbReference type="InterPro" id="IPR036188">
    <property type="entry name" value="FAD/NAD-bd_sf"/>
</dbReference>
<evidence type="ECO:0000259" key="6">
    <source>
        <dbReference type="Pfam" id="PF01494"/>
    </source>
</evidence>
<feature type="domain" description="FAD-binding" evidence="6">
    <location>
        <begin position="21"/>
        <end position="100"/>
    </location>
</feature>
<protein>
    <recommendedName>
        <fullName evidence="6">FAD-binding domain-containing protein</fullName>
    </recommendedName>
</protein>
<dbReference type="InterPro" id="IPR050493">
    <property type="entry name" value="FAD-dep_Monooxygenase_BioMet"/>
</dbReference>